<name>A0A369PR02_9SPHI</name>
<protein>
    <recommendedName>
        <fullName evidence="2">OmpA-like domain-containing protein</fullName>
    </recommendedName>
</protein>
<feature type="transmembrane region" description="Helical" evidence="1">
    <location>
        <begin position="350"/>
        <end position="371"/>
    </location>
</feature>
<feature type="transmembrane region" description="Helical" evidence="1">
    <location>
        <begin position="111"/>
        <end position="130"/>
    </location>
</feature>
<organism evidence="3 4">
    <name type="scientific">Pedobacter chinensis</name>
    <dbReference type="NCBI Taxonomy" id="2282421"/>
    <lineage>
        <taxon>Bacteria</taxon>
        <taxon>Pseudomonadati</taxon>
        <taxon>Bacteroidota</taxon>
        <taxon>Sphingobacteriia</taxon>
        <taxon>Sphingobacteriales</taxon>
        <taxon>Sphingobacteriaceae</taxon>
        <taxon>Pedobacter</taxon>
    </lineage>
</organism>
<keyword evidence="1" id="KW-0812">Transmembrane</keyword>
<evidence type="ECO:0000313" key="3">
    <source>
        <dbReference type="EMBL" id="RDC54742.1"/>
    </source>
</evidence>
<keyword evidence="4" id="KW-1185">Reference proteome</keyword>
<keyword evidence="1" id="KW-0472">Membrane</keyword>
<dbReference type="Gene3D" id="3.30.1330.60">
    <property type="entry name" value="OmpA-like domain"/>
    <property type="match status" value="1"/>
</dbReference>
<dbReference type="Proteomes" id="UP000253961">
    <property type="component" value="Unassembled WGS sequence"/>
</dbReference>
<evidence type="ECO:0000313" key="4">
    <source>
        <dbReference type="Proteomes" id="UP000253961"/>
    </source>
</evidence>
<reference evidence="3 4" key="1">
    <citation type="submission" date="2018-07" db="EMBL/GenBank/DDBJ databases">
        <title>Pedobacter sp. nov., isolated from soil.</title>
        <authorList>
            <person name="Zhou L.Y."/>
            <person name="Du Z.J."/>
        </authorList>
    </citation>
    <scope>NUCLEOTIDE SEQUENCE [LARGE SCALE GENOMIC DNA]</scope>
    <source>
        <strain evidence="3 4">JDX94</strain>
    </source>
</reference>
<dbReference type="RefSeq" id="WP_115404498.1">
    <property type="nucleotide sequence ID" value="NZ_QPKV01000010.1"/>
</dbReference>
<dbReference type="OrthoDB" id="901146at2"/>
<feature type="domain" description="OmpA-like" evidence="2">
    <location>
        <begin position="1174"/>
        <end position="1260"/>
    </location>
</feature>
<evidence type="ECO:0000256" key="1">
    <source>
        <dbReference type="SAM" id="Phobius"/>
    </source>
</evidence>
<dbReference type="InterPro" id="IPR006665">
    <property type="entry name" value="OmpA-like"/>
</dbReference>
<evidence type="ECO:0000259" key="2">
    <source>
        <dbReference type="Pfam" id="PF00691"/>
    </source>
</evidence>
<accession>A0A369PR02</accession>
<dbReference type="SUPFAM" id="SSF103088">
    <property type="entry name" value="OmpA-like"/>
    <property type="match status" value="1"/>
</dbReference>
<keyword evidence="1" id="KW-1133">Transmembrane helix</keyword>
<proteinExistence type="predicted"/>
<sequence length="1288" mass="148040">MPQPESYLTADLIDEFLYTALKGKGFSIDIDDYVVAAQIVEEIKDKAVDADRVKFALAAIICRNADEQKHFYHLFDAFIQEKEGQQKQKLLEKEKITKAIAKQKWLKIKRFIIIAFPLALILLVALFFFVPVSKTKYLPNENIKVERLFNDQHFTIADTLDFSLRDVFSSEKKFSIKQTLFQKYFDSHVDSANIKATWNLQDTLIKNKPVINYAFREPGKKKINVTISNPNGTSRVFQDSILVCDQLPVIKNDDPVYKGENTEFKVENPQNRSLVWKVDGKEVMGKNDGLQYRFDSAKVYQVSCRYQGQFCPHDSYGQLEVNVNERNQFSVLNSQTGNITPEVTQQLRKLFYWLFGVIGFFLICLVLTYFIPSLYKVYENTQFGVFKKIYEGKETHYLKNIELPDFGGQQPPLDISFYNKNKLIGGKEPIVKLAFDLRRKIESDQYYLNLKKTSLATIRNLGMFTPVLQNKSSKRNYLILIDKTNEKSVEVKLFQYLVSQLSSNLVDLDVYYYHKNPLQVFKKHIDDAININYLKNQYHQSILIVFGNGHNFLDPNFPEMDAAVENGFSLWPSRLLITPKPANDWSLEEKTLATFFHVLPADHVGLLNAVGVLLKRAYQPVKGLNALKKYSSKFVEFEDLEEVEEYLGDEEILQWLAATALYPKITWEIILSIGDVMGDNLVTYENLLKICRIDWVQKGVFPSRIRLELLKRLKIEHEITAREAIIQLLEDDAEVEIGSFSSNEKNLQLIINKFVLYSHNPKRYATYETAEKEFLKLYNQEKLRDIPLNVYLKGIDPDKKADAWENTLQTKNNKVDNLKLYSNQKLGIVSDETIKNKIKRNLFQTLILFSVLFISLTIVGFVKPNFSMLVDTKSQVIKDWSIVFEKDSCYRVFNPSRLVVGMGDDKIIDMVIDDKDSIPLNNLEKVKGQELNFTFVSAKGTEASSLLKITGRRIKLRVLGACSKPQPINSAIYLRYYPEEMKDSMALFQKKLMNAKYLVNETLDRELTTKSEIRYTLDADKDRAMSVSIEASLFFGQDIKVAKTKSTLENQIEVWVVKKSLPTIVNIQYNDLTQKTIANTLQRNLQKSGYKVEQNIQGEFDWGNEVRYYDDSKKDEAIALLKIVRNSTLGTMTTKKLQLSLPEKDKNIIKIWLKNLQDPTTCKSSITDNGATIYFNDGQKVVSSESQRILDQLTKKLMDSPNSNISLRGFSNTEKTDMQNLIQAKDFANAVKAYLVNNGIPASSISTVSNSEEKRDVDKNACYDKVMISISTSSPVKEQSNKMPNTKY</sequence>
<comment type="caution">
    <text evidence="3">The sequence shown here is derived from an EMBL/GenBank/DDBJ whole genome shotgun (WGS) entry which is preliminary data.</text>
</comment>
<dbReference type="EMBL" id="QPKV01000010">
    <property type="protein sequence ID" value="RDC54742.1"/>
    <property type="molecule type" value="Genomic_DNA"/>
</dbReference>
<dbReference type="InterPro" id="IPR036737">
    <property type="entry name" value="OmpA-like_sf"/>
</dbReference>
<gene>
    <name evidence="3" type="ORF">DU508_19760</name>
</gene>
<dbReference type="Pfam" id="PF00691">
    <property type="entry name" value="OmpA"/>
    <property type="match status" value="1"/>
</dbReference>